<sequence>MELKDFNIEMLKNPIIKDEFTEDGKLIYGVRIIENHVIRFYDGKITNFILEDESPDPAVEGPGFIEYRTDGVITRDDENRPARVSNGFKHREFWKDGVLIRSEDV</sequence>
<name>M2CJZ2_TREDN</name>
<protein>
    <submittedName>
        <fullName evidence="1">Uncharacterized protein</fullName>
    </submittedName>
</protein>
<comment type="caution">
    <text evidence="1">The sequence shown here is derived from an EMBL/GenBank/DDBJ whole genome shotgun (WGS) entry which is preliminary data.</text>
</comment>
<dbReference type="HOGENOM" id="CLU_2235389_0_0_12"/>
<dbReference type="PATRIC" id="fig|999431.4.peg.111"/>
<dbReference type="RefSeq" id="WP_002686806.1">
    <property type="nucleotide sequence ID" value="NZ_CM001794.1"/>
</dbReference>
<dbReference type="AlphaFoldDB" id="M2CJZ2"/>
<dbReference type="Proteomes" id="UP000011708">
    <property type="component" value="Chromosome"/>
</dbReference>
<organism evidence="1">
    <name type="scientific">Treponema denticola H1-T</name>
    <dbReference type="NCBI Taxonomy" id="999431"/>
    <lineage>
        <taxon>Bacteria</taxon>
        <taxon>Pseudomonadati</taxon>
        <taxon>Spirochaetota</taxon>
        <taxon>Spirochaetia</taxon>
        <taxon>Spirochaetales</taxon>
        <taxon>Treponemataceae</taxon>
        <taxon>Treponema</taxon>
    </lineage>
</organism>
<reference evidence="1" key="1">
    <citation type="submission" date="2012-01" db="EMBL/GenBank/DDBJ databases">
        <title>The Genome Sequence of Treponema denticola H1-T.</title>
        <authorList>
            <consortium name="The Broad Institute Genome Sequencing Platform"/>
            <person name="Earl A."/>
            <person name="Ward D."/>
            <person name="Feldgarden M."/>
            <person name="Gevers D."/>
            <person name="Blanton J.M."/>
            <person name="Fenno C.J."/>
            <person name="Baranova O.V."/>
            <person name="Mathney J."/>
            <person name="Dewhirst F.E."/>
            <person name="Izard J."/>
            <person name="Young S.K."/>
            <person name="Zeng Q."/>
            <person name="Gargeya S."/>
            <person name="Fitzgerald M."/>
            <person name="Haas B."/>
            <person name="Abouelleil A."/>
            <person name="Alvarado L."/>
            <person name="Arachchi H.M."/>
            <person name="Berlin A."/>
            <person name="Chapman S.B."/>
            <person name="Gearin G."/>
            <person name="Goldberg J."/>
            <person name="Griggs A."/>
            <person name="Gujja S."/>
            <person name="Hansen M."/>
            <person name="Heiman D."/>
            <person name="Howarth C."/>
            <person name="Larimer J."/>
            <person name="Lui A."/>
            <person name="MacDonald P.J.P."/>
            <person name="McCowen C."/>
            <person name="Montmayeur A."/>
            <person name="Murphy C."/>
            <person name="Neiman D."/>
            <person name="Pearson M."/>
            <person name="Priest M."/>
            <person name="Roberts A."/>
            <person name="Saif S."/>
            <person name="Shea T."/>
            <person name="Sisk P."/>
            <person name="Stolte C."/>
            <person name="Sykes S."/>
            <person name="Wortman J."/>
            <person name="Nusbaum C."/>
            <person name="Birren B."/>
        </authorList>
    </citation>
    <scope>NUCLEOTIDE SEQUENCE [LARGE SCALE GENOMIC DNA]</scope>
    <source>
        <strain evidence="1">H1-T</strain>
    </source>
</reference>
<gene>
    <name evidence="1" type="ORF">HMPREF9725_00108</name>
</gene>
<accession>M2CJZ2</accession>
<proteinExistence type="predicted"/>
<dbReference type="EMBL" id="AGDW01000001">
    <property type="protein sequence ID" value="EMB34569.1"/>
    <property type="molecule type" value="Genomic_DNA"/>
</dbReference>
<evidence type="ECO:0000313" key="1">
    <source>
        <dbReference type="EMBL" id="EMB34569.1"/>
    </source>
</evidence>